<sequence>MAWLCECFYQQNYEEVSSLLLGLFEESNAFTHVTPYGFNHSKESFNLEKPLLLINDLSARLIYSLFKNFEVEKFLNEEEKKNVQNGFFNALEAIKKQISNTDK</sequence>
<organism evidence="1">
    <name type="scientific">bioreactor metagenome</name>
    <dbReference type="NCBI Taxonomy" id="1076179"/>
    <lineage>
        <taxon>unclassified sequences</taxon>
        <taxon>metagenomes</taxon>
        <taxon>ecological metagenomes</taxon>
    </lineage>
</organism>
<reference evidence="1" key="1">
    <citation type="submission" date="2019-08" db="EMBL/GenBank/DDBJ databases">
        <authorList>
            <person name="Kucharzyk K."/>
            <person name="Murdoch R.W."/>
            <person name="Higgins S."/>
            <person name="Loffler F."/>
        </authorList>
    </citation>
    <scope>NUCLEOTIDE SEQUENCE</scope>
</reference>
<protein>
    <submittedName>
        <fullName evidence="1">Uncharacterized protein</fullName>
    </submittedName>
</protein>
<evidence type="ECO:0000313" key="1">
    <source>
        <dbReference type="EMBL" id="MPN60144.1"/>
    </source>
</evidence>
<dbReference type="EMBL" id="VSSQ01135043">
    <property type="protein sequence ID" value="MPN60144.1"/>
    <property type="molecule type" value="Genomic_DNA"/>
</dbReference>
<dbReference type="AlphaFoldDB" id="A0A645JII2"/>
<comment type="caution">
    <text evidence="1">The sequence shown here is derived from an EMBL/GenBank/DDBJ whole genome shotgun (WGS) entry which is preliminary data.</text>
</comment>
<gene>
    <name evidence="1" type="ORF">SDC9_207869</name>
</gene>
<name>A0A645JII2_9ZZZZ</name>
<accession>A0A645JII2</accession>
<proteinExistence type="predicted"/>